<dbReference type="GO" id="GO:0016887">
    <property type="term" value="F:ATP hydrolysis activity"/>
    <property type="evidence" value="ECO:0007669"/>
    <property type="project" value="InterPro"/>
</dbReference>
<proteinExistence type="inferred from homology"/>
<dbReference type="Proteomes" id="UP000460257">
    <property type="component" value="Unassembled WGS sequence"/>
</dbReference>
<dbReference type="Pfam" id="PF00437">
    <property type="entry name" value="T2SSE"/>
    <property type="match status" value="1"/>
</dbReference>
<dbReference type="EMBL" id="VOGC01000006">
    <property type="protein sequence ID" value="MQN01862.1"/>
    <property type="molecule type" value="Genomic_DNA"/>
</dbReference>
<evidence type="ECO:0000313" key="5">
    <source>
        <dbReference type="Proteomes" id="UP000460257"/>
    </source>
</evidence>
<dbReference type="Gene3D" id="3.40.50.300">
    <property type="entry name" value="P-loop containing nucleotide triphosphate hydrolases"/>
    <property type="match status" value="1"/>
</dbReference>
<dbReference type="SUPFAM" id="SSF52540">
    <property type="entry name" value="P-loop containing nucleoside triphosphate hydrolases"/>
    <property type="match status" value="1"/>
</dbReference>
<dbReference type="InterPro" id="IPR050921">
    <property type="entry name" value="T4SS_GSP_E_ATPase"/>
</dbReference>
<feature type="domain" description="Bacterial type II secretion system protein E" evidence="3">
    <location>
        <begin position="118"/>
        <end position="261"/>
    </location>
</feature>
<dbReference type="Gene3D" id="3.30.450.90">
    <property type="match status" value="1"/>
</dbReference>
<dbReference type="InterPro" id="IPR027417">
    <property type="entry name" value="P-loop_NTPase"/>
</dbReference>
<dbReference type="AlphaFoldDB" id="A0A6N7J028"/>
<comment type="caution">
    <text evidence="4">The sequence shown here is derived from an EMBL/GenBank/DDBJ whole genome shotgun (WGS) entry which is preliminary data.</text>
</comment>
<evidence type="ECO:0000259" key="3">
    <source>
        <dbReference type="Pfam" id="PF00437"/>
    </source>
</evidence>
<protein>
    <submittedName>
        <fullName evidence="4">Pilus assembly protein</fullName>
    </submittedName>
</protein>
<name>A0A6N7J028_9FIRM</name>
<keyword evidence="5" id="KW-1185">Reference proteome</keyword>
<accession>A0A6N7J028</accession>
<keyword evidence="2" id="KW-0175">Coiled coil</keyword>
<dbReference type="PANTHER" id="PTHR30486">
    <property type="entry name" value="TWITCHING MOTILITY PROTEIN PILT"/>
    <property type="match status" value="1"/>
</dbReference>
<feature type="coiled-coil region" evidence="2">
    <location>
        <begin position="390"/>
        <end position="417"/>
    </location>
</feature>
<evidence type="ECO:0000256" key="1">
    <source>
        <dbReference type="ARBA" id="ARBA00006611"/>
    </source>
</evidence>
<organism evidence="4 5">
    <name type="scientific">Candidatus Weimeria bifida</name>
    <dbReference type="NCBI Taxonomy" id="2599074"/>
    <lineage>
        <taxon>Bacteria</taxon>
        <taxon>Bacillati</taxon>
        <taxon>Bacillota</taxon>
        <taxon>Clostridia</taxon>
        <taxon>Lachnospirales</taxon>
        <taxon>Lachnospiraceae</taxon>
        <taxon>Candidatus Weimeria</taxon>
    </lineage>
</organism>
<dbReference type="PANTHER" id="PTHR30486:SF6">
    <property type="entry name" value="TYPE IV PILUS RETRACTATION ATPASE PILT"/>
    <property type="match status" value="1"/>
</dbReference>
<gene>
    <name evidence="4" type="ORF">FRC54_08070</name>
</gene>
<dbReference type="InterPro" id="IPR001482">
    <property type="entry name" value="T2SS/T4SS_dom"/>
</dbReference>
<reference evidence="4" key="1">
    <citation type="journal article" date="2020" name="Appl. Environ. Microbiol.">
        <title>Medium-Chain Fatty Acid Synthesis by 'Candidatus Weimeria bifida' gen. nov., sp. nov., and 'Candidatus Pseudoramibacter fermentans' sp. nov.</title>
        <authorList>
            <person name="Scarborough M.J."/>
            <person name="Myers K.S."/>
            <person name="Donohue T.J."/>
            <person name="Noguera D.R."/>
        </authorList>
    </citation>
    <scope>NUCLEOTIDE SEQUENCE</scope>
    <source>
        <strain evidence="4">LCO1.1</strain>
    </source>
</reference>
<sequence length="431" mass="49478">MAEENGKVEISPEFFGPLYQYIEDDSITDIDYDGRRLWLSDTKNHRYQAKIQLPVDFVTAFTKRVANCVSKQFHKQSPVLEAETETLRITIVHESAAITGRAICIRKSMPFTRLSRDSMVRDGYLSESMINLLINCVKARMNMTFCGEPGVGKTECAKYFSSYIPKSQRVITIEDNPEWHYSSLNPGADSVELRISPVMDYTKAIKTCLRLNPKWMMLSEARSKEVVYLLEGFSTGVRGMTTLHTDDIRKVPDRMMNMAGSLRSEGRLENDIYSFIDVGVLIRKKLRKRPNGSFEVIRYVDQIGFFYRENKKNSCLLVLDQGEPTGNDIPEVMMKKFQEACVEDPYTFDYRQDLVTEICDDKHSDGYAIPARPLQSVAESMSDYNGKPEAADMDQRIEEAAEVLSDMEREFIQKKRRGMTFVGRKEKAAFR</sequence>
<comment type="similarity">
    <text evidence="1">Belongs to the GSP E family.</text>
</comment>
<evidence type="ECO:0000256" key="2">
    <source>
        <dbReference type="SAM" id="Coils"/>
    </source>
</evidence>
<evidence type="ECO:0000313" key="4">
    <source>
        <dbReference type="EMBL" id="MQN01862.1"/>
    </source>
</evidence>